<evidence type="ECO:0000313" key="2">
    <source>
        <dbReference type="Proteomes" id="UP001163603"/>
    </source>
</evidence>
<dbReference type="Proteomes" id="UP001163603">
    <property type="component" value="Chromosome 9"/>
</dbReference>
<dbReference type="EMBL" id="CM047744">
    <property type="protein sequence ID" value="KAJ0028015.1"/>
    <property type="molecule type" value="Genomic_DNA"/>
</dbReference>
<keyword evidence="2" id="KW-1185">Reference proteome</keyword>
<name>A0ACC0Y2R9_9ROSI</name>
<sequence>MRLGRELVLRRGMNMVPKLGRKVIGRIKVVRELSEYQEDNEDVVSRSRGCHEYQKDNEDVVRSGSNEDDDAGSRSSKVQACFLPSNSSKKHPRPFSQHKYRFSSFFFQIQQSCVILLLLPAPAKLHHPSPSSSSFFQQDAIVSALRSAQFNCYPPAAVILPKRR</sequence>
<protein>
    <submittedName>
        <fullName evidence="1">Uncharacterized protein</fullName>
    </submittedName>
</protein>
<reference evidence="2" key="1">
    <citation type="journal article" date="2023" name="G3 (Bethesda)">
        <title>Genome assembly and association tests identify interacting loci associated with vigor, precocity, and sex in interspecific pistachio rootstocks.</title>
        <authorList>
            <person name="Palmer W."/>
            <person name="Jacygrad E."/>
            <person name="Sagayaradj S."/>
            <person name="Cavanaugh K."/>
            <person name="Han R."/>
            <person name="Bertier L."/>
            <person name="Beede B."/>
            <person name="Kafkas S."/>
            <person name="Golino D."/>
            <person name="Preece J."/>
            <person name="Michelmore R."/>
        </authorList>
    </citation>
    <scope>NUCLEOTIDE SEQUENCE [LARGE SCALE GENOMIC DNA]</scope>
</reference>
<accession>A0ACC0Y2R9</accession>
<organism evidence="1 2">
    <name type="scientific">Pistacia integerrima</name>
    <dbReference type="NCBI Taxonomy" id="434235"/>
    <lineage>
        <taxon>Eukaryota</taxon>
        <taxon>Viridiplantae</taxon>
        <taxon>Streptophyta</taxon>
        <taxon>Embryophyta</taxon>
        <taxon>Tracheophyta</taxon>
        <taxon>Spermatophyta</taxon>
        <taxon>Magnoliopsida</taxon>
        <taxon>eudicotyledons</taxon>
        <taxon>Gunneridae</taxon>
        <taxon>Pentapetalae</taxon>
        <taxon>rosids</taxon>
        <taxon>malvids</taxon>
        <taxon>Sapindales</taxon>
        <taxon>Anacardiaceae</taxon>
        <taxon>Pistacia</taxon>
    </lineage>
</organism>
<gene>
    <name evidence="1" type="ORF">Pint_35741</name>
</gene>
<proteinExistence type="predicted"/>
<comment type="caution">
    <text evidence="1">The sequence shown here is derived from an EMBL/GenBank/DDBJ whole genome shotgun (WGS) entry which is preliminary data.</text>
</comment>
<evidence type="ECO:0000313" key="1">
    <source>
        <dbReference type="EMBL" id="KAJ0028015.1"/>
    </source>
</evidence>